<dbReference type="AlphaFoldDB" id="A0A016TKF4"/>
<dbReference type="Proteomes" id="UP000024635">
    <property type="component" value="Unassembled WGS sequence"/>
</dbReference>
<dbReference type="OrthoDB" id="5814848at2759"/>
<name>A0A016TKF4_9BILA</name>
<gene>
    <name evidence="1" type="primary">Acey_s0095.g2817</name>
    <name evidence="1" type="ORF">Y032_0095g2817</name>
</gene>
<reference evidence="2" key="1">
    <citation type="journal article" date="2015" name="Nat. Genet.">
        <title>The genome and transcriptome of the zoonotic hookworm Ancylostoma ceylanicum identify infection-specific gene families.</title>
        <authorList>
            <person name="Schwarz E.M."/>
            <person name="Hu Y."/>
            <person name="Antoshechkin I."/>
            <person name="Miller M.M."/>
            <person name="Sternberg P.W."/>
            <person name="Aroian R.V."/>
        </authorList>
    </citation>
    <scope>NUCLEOTIDE SEQUENCE</scope>
    <source>
        <strain evidence="2">HY135</strain>
    </source>
</reference>
<protein>
    <submittedName>
        <fullName evidence="1">Uncharacterized protein</fullName>
    </submittedName>
</protein>
<dbReference type="EMBL" id="JARK01001431">
    <property type="protein sequence ID" value="EYC03200.1"/>
    <property type="molecule type" value="Genomic_DNA"/>
</dbReference>
<evidence type="ECO:0000313" key="2">
    <source>
        <dbReference type="Proteomes" id="UP000024635"/>
    </source>
</evidence>
<evidence type="ECO:0000313" key="1">
    <source>
        <dbReference type="EMBL" id="EYC03200.1"/>
    </source>
</evidence>
<sequence length="72" mass="8180">MKRRHYADSVRERYQSIIARGVQQTTRVPQRAAPLVRIQLAVLSSLYLNSKWTDPNRGGSNLLAPLNDLGYV</sequence>
<comment type="caution">
    <text evidence="1">The sequence shown here is derived from an EMBL/GenBank/DDBJ whole genome shotgun (WGS) entry which is preliminary data.</text>
</comment>
<organism evidence="1 2">
    <name type="scientific">Ancylostoma ceylanicum</name>
    <dbReference type="NCBI Taxonomy" id="53326"/>
    <lineage>
        <taxon>Eukaryota</taxon>
        <taxon>Metazoa</taxon>
        <taxon>Ecdysozoa</taxon>
        <taxon>Nematoda</taxon>
        <taxon>Chromadorea</taxon>
        <taxon>Rhabditida</taxon>
        <taxon>Rhabditina</taxon>
        <taxon>Rhabditomorpha</taxon>
        <taxon>Strongyloidea</taxon>
        <taxon>Ancylostomatidae</taxon>
        <taxon>Ancylostomatinae</taxon>
        <taxon>Ancylostoma</taxon>
    </lineage>
</organism>
<proteinExistence type="predicted"/>
<accession>A0A016TKF4</accession>
<keyword evidence="2" id="KW-1185">Reference proteome</keyword>